<reference evidence="2 3" key="1">
    <citation type="submission" date="2015-09" db="EMBL/GenBank/DDBJ databases">
        <title>Draft genome sequence of a Caloramator mitchellensis, a moderate thermophile from the Great Artesian Basin of Australia.</title>
        <authorList>
            <person name="Patel B.K."/>
        </authorList>
    </citation>
    <scope>NUCLEOTIDE SEQUENCE [LARGE SCALE GENOMIC DNA]</scope>
    <source>
        <strain evidence="2 3">VF08</strain>
    </source>
</reference>
<dbReference type="OrthoDB" id="1704578at2"/>
<sequence>MFCYKYNDNFLFSFYEYDFTKVDVSELITADKVYFLGKLPLLKSRECFIVNSISELFSSEENIDLLNESNYQYDVIDFIKYKIAQRRLVYINTNYPNWSKLLKYNLSKKFRINVIGLGDVGGTLLIGLRLLGSDVVQSIGIYDRNKEKVDRWIYEINQIYSPFSDFEYPKVNSIDIDEIFDCDVFVFCVSAGVPELGEKGDVRMLQFEGNSNIIMQYAKMARQKKFKGIFAVVSDPVDLLCKVAYLESNKDNNNSYDFEGLSSSQIIGFGLGVMNARAIFYSNEIEGAENYSIEGRVFGPHGQGIIVANSIKNYDDNVSVRLTAKVKNANLDVRKTGYKPYIAPALSSGALSIISMLKGEWFYGSTFLAGVFFGCKIRYLEGFIEIEKSDIPPQLMERIRKSYNDLEVIL</sequence>
<dbReference type="Pfam" id="PF00056">
    <property type="entry name" value="Ldh_1_N"/>
    <property type="match status" value="1"/>
</dbReference>
<dbReference type="EC" id="1.1.1.27" evidence="2"/>
<dbReference type="InterPro" id="IPR001236">
    <property type="entry name" value="Lactate/malate_DH_N"/>
</dbReference>
<keyword evidence="2" id="KW-0560">Oxidoreductase</keyword>
<dbReference type="PANTHER" id="PTHR43128">
    <property type="entry name" value="L-2-HYDROXYCARBOXYLATE DEHYDROGENASE (NAD(P)(+))"/>
    <property type="match status" value="1"/>
</dbReference>
<dbReference type="EMBL" id="LKHP01000001">
    <property type="protein sequence ID" value="KRQ88075.1"/>
    <property type="molecule type" value="Genomic_DNA"/>
</dbReference>
<dbReference type="Proteomes" id="UP000052015">
    <property type="component" value="Unassembled WGS sequence"/>
</dbReference>
<keyword evidence="3" id="KW-1185">Reference proteome</keyword>
<proteinExistence type="predicted"/>
<evidence type="ECO:0000259" key="1">
    <source>
        <dbReference type="Pfam" id="PF00056"/>
    </source>
</evidence>
<dbReference type="STRING" id="908809.ABG79_00242"/>
<dbReference type="SUPFAM" id="SSF51735">
    <property type="entry name" value="NAD(P)-binding Rossmann-fold domains"/>
    <property type="match status" value="1"/>
</dbReference>
<protein>
    <submittedName>
        <fullName evidence="2">L-lactate dehydrogenase 2</fullName>
        <ecNumber evidence="2">1.1.1.27</ecNumber>
    </submittedName>
</protein>
<gene>
    <name evidence="2" type="primary">ldhB</name>
    <name evidence="2" type="ORF">ABG79_00242</name>
</gene>
<feature type="domain" description="Lactate/malate dehydrogenase N-terminal" evidence="1">
    <location>
        <begin position="111"/>
        <end position="253"/>
    </location>
</feature>
<dbReference type="RefSeq" id="WP_057976260.1">
    <property type="nucleotide sequence ID" value="NZ_LKHP01000001.1"/>
</dbReference>
<dbReference type="SUPFAM" id="SSF56327">
    <property type="entry name" value="LDH C-terminal domain-like"/>
    <property type="match status" value="1"/>
</dbReference>
<evidence type="ECO:0000313" key="2">
    <source>
        <dbReference type="EMBL" id="KRQ88075.1"/>
    </source>
</evidence>
<comment type="caution">
    <text evidence="2">The sequence shown here is derived from an EMBL/GenBank/DDBJ whole genome shotgun (WGS) entry which is preliminary data.</text>
</comment>
<dbReference type="PANTHER" id="PTHR43128:SF16">
    <property type="entry name" value="L-LACTATE DEHYDROGENASE"/>
    <property type="match status" value="1"/>
</dbReference>
<dbReference type="InterPro" id="IPR015955">
    <property type="entry name" value="Lactate_DH/Glyco_Ohase_4_C"/>
</dbReference>
<dbReference type="Gene3D" id="3.40.50.720">
    <property type="entry name" value="NAD(P)-binding Rossmann-like Domain"/>
    <property type="match status" value="1"/>
</dbReference>
<evidence type="ECO:0000313" key="3">
    <source>
        <dbReference type="Proteomes" id="UP000052015"/>
    </source>
</evidence>
<organism evidence="2 3">
    <name type="scientific">Caloramator mitchellensis</name>
    <dbReference type="NCBI Taxonomy" id="908809"/>
    <lineage>
        <taxon>Bacteria</taxon>
        <taxon>Bacillati</taxon>
        <taxon>Bacillota</taxon>
        <taxon>Clostridia</taxon>
        <taxon>Eubacteriales</taxon>
        <taxon>Clostridiaceae</taxon>
        <taxon>Caloramator</taxon>
    </lineage>
</organism>
<name>A0A0R3JX01_CALMK</name>
<dbReference type="InterPro" id="IPR036291">
    <property type="entry name" value="NAD(P)-bd_dom_sf"/>
</dbReference>
<dbReference type="GO" id="GO:0006089">
    <property type="term" value="P:lactate metabolic process"/>
    <property type="evidence" value="ECO:0007669"/>
    <property type="project" value="TreeGrafter"/>
</dbReference>
<accession>A0A0R3JX01</accession>
<dbReference type="AlphaFoldDB" id="A0A0R3JX01"/>
<dbReference type="GO" id="GO:0004459">
    <property type="term" value="F:L-lactate dehydrogenase (NAD+) activity"/>
    <property type="evidence" value="ECO:0007669"/>
    <property type="project" value="UniProtKB-EC"/>
</dbReference>